<dbReference type="Pfam" id="PF13086">
    <property type="entry name" value="AAA_11"/>
    <property type="match status" value="1"/>
</dbReference>
<accession>A0ABP0XPK1</accession>
<organism evidence="2 3">
    <name type="scientific">Citrullus colocynthis</name>
    <name type="common">colocynth</name>
    <dbReference type="NCBI Taxonomy" id="252529"/>
    <lineage>
        <taxon>Eukaryota</taxon>
        <taxon>Viridiplantae</taxon>
        <taxon>Streptophyta</taxon>
        <taxon>Embryophyta</taxon>
        <taxon>Tracheophyta</taxon>
        <taxon>Spermatophyta</taxon>
        <taxon>Magnoliopsida</taxon>
        <taxon>eudicotyledons</taxon>
        <taxon>Gunneridae</taxon>
        <taxon>Pentapetalae</taxon>
        <taxon>rosids</taxon>
        <taxon>fabids</taxon>
        <taxon>Cucurbitales</taxon>
        <taxon>Cucurbitaceae</taxon>
        <taxon>Benincaseae</taxon>
        <taxon>Citrullus</taxon>
    </lineage>
</organism>
<sequence length="118" mass="13357">MNPRAVRTCLKRTSCVHKSSVELIWGPPGTGKIKTVGVLLFELRKKNRRTLTCAPTNIAIMQVASRFLLLVEEMHEKESGSEGLFCNLGDILLFGNKRRLKVGDADKYIYLDYGNWKT</sequence>
<protein>
    <recommendedName>
        <fullName evidence="1">DNA2/NAM7 helicase helicase domain-containing protein</fullName>
    </recommendedName>
</protein>
<dbReference type="Gene3D" id="3.40.50.300">
    <property type="entry name" value="P-loop containing nucleotide triphosphate hydrolases"/>
    <property type="match status" value="1"/>
</dbReference>
<dbReference type="PANTHER" id="PTHR10887">
    <property type="entry name" value="DNA2/NAM7 HELICASE FAMILY"/>
    <property type="match status" value="1"/>
</dbReference>
<dbReference type="Proteomes" id="UP001642487">
    <property type="component" value="Chromosome 1"/>
</dbReference>
<feature type="domain" description="DNA2/NAM7 helicase helicase" evidence="1">
    <location>
        <begin position="9"/>
        <end position="74"/>
    </location>
</feature>
<dbReference type="InterPro" id="IPR041677">
    <property type="entry name" value="DNA2/NAM7_AAA_11"/>
</dbReference>
<gene>
    <name evidence="2" type="ORF">CITCOLO1_LOCUS1255</name>
</gene>
<evidence type="ECO:0000313" key="2">
    <source>
        <dbReference type="EMBL" id="CAK9309672.1"/>
    </source>
</evidence>
<reference evidence="2 3" key="1">
    <citation type="submission" date="2024-03" db="EMBL/GenBank/DDBJ databases">
        <authorList>
            <person name="Gkanogiannis A."/>
            <person name="Becerra Lopez-Lavalle L."/>
        </authorList>
    </citation>
    <scope>NUCLEOTIDE SEQUENCE [LARGE SCALE GENOMIC DNA]</scope>
</reference>
<dbReference type="InterPro" id="IPR027417">
    <property type="entry name" value="P-loop_NTPase"/>
</dbReference>
<proteinExistence type="predicted"/>
<dbReference type="EMBL" id="OZ021735">
    <property type="protein sequence ID" value="CAK9309672.1"/>
    <property type="molecule type" value="Genomic_DNA"/>
</dbReference>
<evidence type="ECO:0000313" key="3">
    <source>
        <dbReference type="Proteomes" id="UP001642487"/>
    </source>
</evidence>
<dbReference type="PANTHER" id="PTHR10887:SF515">
    <property type="entry name" value="P-LOOP CONTAINING NUCLEOSIDE TRIPHOSPHATE HYDROLASES SUPERFAMILY PROTEIN"/>
    <property type="match status" value="1"/>
</dbReference>
<dbReference type="SUPFAM" id="SSF52540">
    <property type="entry name" value="P-loop containing nucleoside triphosphate hydrolases"/>
    <property type="match status" value="1"/>
</dbReference>
<keyword evidence="3" id="KW-1185">Reference proteome</keyword>
<name>A0ABP0XPK1_9ROSI</name>
<dbReference type="InterPro" id="IPR045055">
    <property type="entry name" value="DNA2/NAM7-like"/>
</dbReference>
<evidence type="ECO:0000259" key="1">
    <source>
        <dbReference type="Pfam" id="PF13086"/>
    </source>
</evidence>